<dbReference type="PANTHER" id="PTHR48200">
    <property type="entry name" value="PROTEIN, PUTATIVE-RELATED"/>
    <property type="match status" value="1"/>
</dbReference>
<dbReference type="AlphaFoldDB" id="A0A6A3D3J0"/>
<dbReference type="Proteomes" id="UP000436088">
    <property type="component" value="Unassembled WGS sequence"/>
</dbReference>
<dbReference type="InterPro" id="IPR056647">
    <property type="entry name" value="DUF7745"/>
</dbReference>
<name>A0A6A3D3J0_HIBSY</name>
<dbReference type="PANTHER" id="PTHR48200:SF1">
    <property type="entry name" value="AMINOTRANSFERASE-LIKE PLANT MOBILE DOMAIN-CONTAINING PROTEIN"/>
    <property type="match status" value="1"/>
</dbReference>
<comment type="caution">
    <text evidence="3">The sequence shown here is derived from an EMBL/GenBank/DDBJ whole genome shotgun (WGS) entry which is preliminary data.</text>
</comment>
<accession>A0A6A3D3J0</accession>
<dbReference type="GO" id="GO:0008233">
    <property type="term" value="F:peptidase activity"/>
    <property type="evidence" value="ECO:0007669"/>
    <property type="project" value="UniProtKB-KW"/>
</dbReference>
<protein>
    <submittedName>
        <fullName evidence="3">Ubiquitin-like-specific protease ESD4-like</fullName>
    </submittedName>
</protein>
<evidence type="ECO:0000256" key="1">
    <source>
        <dbReference type="SAM" id="MobiDB-lite"/>
    </source>
</evidence>
<organism evidence="3 4">
    <name type="scientific">Hibiscus syriacus</name>
    <name type="common">Rose of Sharon</name>
    <dbReference type="NCBI Taxonomy" id="106335"/>
    <lineage>
        <taxon>Eukaryota</taxon>
        <taxon>Viridiplantae</taxon>
        <taxon>Streptophyta</taxon>
        <taxon>Embryophyta</taxon>
        <taxon>Tracheophyta</taxon>
        <taxon>Spermatophyta</taxon>
        <taxon>Magnoliopsida</taxon>
        <taxon>eudicotyledons</taxon>
        <taxon>Gunneridae</taxon>
        <taxon>Pentapetalae</taxon>
        <taxon>rosids</taxon>
        <taxon>malvids</taxon>
        <taxon>Malvales</taxon>
        <taxon>Malvaceae</taxon>
        <taxon>Malvoideae</taxon>
        <taxon>Hibiscus</taxon>
    </lineage>
</organism>
<feature type="compositionally biased region" description="Basic residues" evidence="1">
    <location>
        <begin position="132"/>
        <end position="143"/>
    </location>
</feature>
<feature type="domain" description="DUF7745" evidence="2">
    <location>
        <begin position="685"/>
        <end position="807"/>
    </location>
</feature>
<evidence type="ECO:0000313" key="4">
    <source>
        <dbReference type="Proteomes" id="UP000436088"/>
    </source>
</evidence>
<evidence type="ECO:0000259" key="2">
    <source>
        <dbReference type="Pfam" id="PF24924"/>
    </source>
</evidence>
<gene>
    <name evidence="3" type="ORF">F3Y22_tig00000218pilonHSYRG00256</name>
</gene>
<dbReference type="GO" id="GO:0006508">
    <property type="term" value="P:proteolysis"/>
    <property type="evidence" value="ECO:0007669"/>
    <property type="project" value="UniProtKB-KW"/>
</dbReference>
<feature type="region of interest" description="Disordered" evidence="1">
    <location>
        <begin position="116"/>
        <end position="152"/>
    </location>
</feature>
<dbReference type="EMBL" id="VEPZ02000023">
    <property type="protein sequence ID" value="KAE8736046.1"/>
    <property type="molecule type" value="Genomic_DNA"/>
</dbReference>
<sequence>MEETIARILTELEEINQTQSPLISPSTLLDLQSLLSTNDPYFISQFFDDLPSKTLSPSSLTNLLSLTMDSYPSHYLLASKVYLSLLLSPNSPVFTLFTPISFFSLLRSLRRAFKNRASSQPEESPPPNAPSNKKRKCAGKGRGARGNVRSSGDCNEEISDCSDIKHVFTVFEMLVSVLGLIHLDRFPDSLKSLVQTICEIPMMAMEKIGNSGSFNRLMGLCSLVLSGVLRPEHGEIANTAAEVLKALSPLILMVKSQARSFALVFVTQRMMELGNESDGVKKAVVNFPRYLVQKAPEKAELRALAVDSIMEVVKVMDFEDQIGYVDYVLKMTHGKANLRLLGVDLIAVMLMSLWDPFGVDSEPSQAGFQKTVPDRDFVRDITVFAVVRATRNSRNSVSDDRNSVRDGRTEVMGLAEGGEERPHFRMNDLLRDRCMDEKATMAPDKTLGYHYPRAIRPLQLLPPSPPLPRLVESFQKSHSSCTHVAPNGLPESSLGRSDLHFGVILYFFDYRRRWSAVGLAAVIGARFLPAREYHRSFAKRNDMQDLRGIWESWDSNKKFQFYQTYGDIPYLLYVEVDDDLLRALIQLWNPGYNYFTLNKEDLVPTIEEYTTFLHIEGALENPIYSRSIKTQSFLVKLAKIAGVREEWVVSRTKQKGESEGIAWTNIKELIQSHPYTKVRFNLFALVETFRSLNACRKLGGGRFSGCAQFLYVWIRSHFLRTEKVSYRRFNTDYSPLKEFLEQEWPKEITKDMWINAFRNLQSDDIVWRAPWQIQREFFYKCGDYNWVMLLGLWGGIGYAPLLVIRQYEGRQFVLVTVGLHSSVRNNENIPLPDQNEDISMEDHIKVVPS</sequence>
<keyword evidence="4" id="KW-1185">Reference proteome</keyword>
<dbReference type="Pfam" id="PF24924">
    <property type="entry name" value="DUF7745"/>
    <property type="match status" value="2"/>
</dbReference>
<evidence type="ECO:0000313" key="3">
    <source>
        <dbReference type="EMBL" id="KAE8736046.1"/>
    </source>
</evidence>
<proteinExistence type="predicted"/>
<feature type="domain" description="DUF7745" evidence="2">
    <location>
        <begin position="553"/>
        <end position="664"/>
    </location>
</feature>
<reference evidence="3" key="1">
    <citation type="submission" date="2019-09" db="EMBL/GenBank/DDBJ databases">
        <title>Draft genome information of white flower Hibiscus syriacus.</title>
        <authorList>
            <person name="Kim Y.-M."/>
        </authorList>
    </citation>
    <scope>NUCLEOTIDE SEQUENCE [LARGE SCALE GENOMIC DNA]</scope>
    <source>
        <strain evidence="3">YM2019G1</strain>
    </source>
</reference>